<dbReference type="Proteomes" id="UP000018144">
    <property type="component" value="Unassembled WGS sequence"/>
</dbReference>
<evidence type="ECO:0000313" key="2">
    <source>
        <dbReference type="EMBL" id="CCX29788.1"/>
    </source>
</evidence>
<feature type="region of interest" description="Disordered" evidence="1">
    <location>
        <begin position="171"/>
        <end position="218"/>
    </location>
</feature>
<evidence type="ECO:0000256" key="1">
    <source>
        <dbReference type="SAM" id="MobiDB-lite"/>
    </source>
</evidence>
<proteinExistence type="predicted"/>
<feature type="compositionally biased region" description="Low complexity" evidence="1">
    <location>
        <begin position="196"/>
        <end position="207"/>
    </location>
</feature>
<organism evidence="2 3">
    <name type="scientific">Pyronema omphalodes (strain CBS 100304)</name>
    <name type="common">Pyronema confluens</name>
    <dbReference type="NCBI Taxonomy" id="1076935"/>
    <lineage>
        <taxon>Eukaryota</taxon>
        <taxon>Fungi</taxon>
        <taxon>Dikarya</taxon>
        <taxon>Ascomycota</taxon>
        <taxon>Pezizomycotina</taxon>
        <taxon>Pezizomycetes</taxon>
        <taxon>Pezizales</taxon>
        <taxon>Pyronemataceae</taxon>
        <taxon>Pyronema</taxon>
    </lineage>
</organism>
<sequence length="500" mass="48329">MFTKHNGVDVMQAVQVGEEEKKSSSWGGGIWNGTANDTIGIHNGTDIRVNGTGIVWLNSTDTGEEEGMGVTQLPVGTDSMDEMGAGNAMGEGNGTDKMDAANDKKVVHTTVVVNATTSFNSTIAGYGMERNTTVAALQTGESNSPAGGSEGGEKGTKVVYAMEVVTATMPGNGVQAGDSMGANPTVLPPGESLTVGDGPAPTGSPGSPGSPGGTGGDSKTKVVYATMVVNTTASMAANGAAPVDVAISGNSVEEPNPTASLNVATPTTDMGGASMTIGGGPVILENGTPTQSSMGENGTGGNGAATTDAPGFPVPPVSPGEAKTAVQYVTVVVNATVPVNGNAAANGAQEVSGTPTVSGANTVVTVTTVPDGNPAVNSAPEASSIPAVNGAIEGGGAVEFAQNGAMVGGGTTGNGAVAGNTGEPAKNAPLGGAGGGGSNETPSPGPTGGAGAQNEGNVGDGAQNPAAPQTTMVGADVDVPMDSTIGQLELGNGVEFTVME</sequence>
<feature type="region of interest" description="Disordered" evidence="1">
    <location>
        <begin position="415"/>
        <end position="469"/>
    </location>
</feature>
<gene>
    <name evidence="2" type="ORF">PCON_07114</name>
</gene>
<accession>U4LD66</accession>
<keyword evidence="3" id="KW-1185">Reference proteome</keyword>
<dbReference type="AlphaFoldDB" id="U4LD66"/>
<feature type="region of interest" description="Disordered" evidence="1">
    <location>
        <begin position="287"/>
        <end position="306"/>
    </location>
</feature>
<dbReference type="EMBL" id="HF935354">
    <property type="protein sequence ID" value="CCX29788.1"/>
    <property type="molecule type" value="Genomic_DNA"/>
</dbReference>
<reference evidence="2 3" key="1">
    <citation type="journal article" date="2013" name="PLoS Genet.">
        <title>The genome and development-dependent transcriptomes of Pyronema confluens: a window into fungal evolution.</title>
        <authorList>
            <person name="Traeger S."/>
            <person name="Altegoer F."/>
            <person name="Freitag M."/>
            <person name="Gabaldon T."/>
            <person name="Kempken F."/>
            <person name="Kumar A."/>
            <person name="Marcet-Houben M."/>
            <person name="Poggeler S."/>
            <person name="Stajich J.E."/>
            <person name="Nowrousian M."/>
        </authorList>
    </citation>
    <scope>NUCLEOTIDE SEQUENCE [LARGE SCALE GENOMIC DNA]</scope>
    <source>
        <strain evidence="3">CBS 100304</strain>
        <tissue evidence="2">Vegetative mycelium</tissue>
    </source>
</reference>
<evidence type="ECO:0000313" key="3">
    <source>
        <dbReference type="Proteomes" id="UP000018144"/>
    </source>
</evidence>
<protein>
    <submittedName>
        <fullName evidence="2">Uncharacterized protein</fullName>
    </submittedName>
</protein>
<name>U4LD66_PYROM</name>